<accession>A0AAV6W5S1</accession>
<sequence length="107" mass="12230">MVADEEQHRLMSGDQESVTDGSLRRSRKEVGDGAYLNRFTIQTAPRNRKSSVESRHGRDGGSMIKNRQTGQDPDPLSRRELHNGDRIGFQYKLCNDLDNYFKQATCK</sequence>
<reference evidence="2 3" key="1">
    <citation type="journal article" date="2022" name="Nat. Ecol. Evol.">
        <title>A masculinizing supergene underlies an exaggerated male reproductive morph in a spider.</title>
        <authorList>
            <person name="Hendrickx F."/>
            <person name="De Corte Z."/>
            <person name="Sonet G."/>
            <person name="Van Belleghem S.M."/>
            <person name="Kostlbacher S."/>
            <person name="Vangestel C."/>
        </authorList>
    </citation>
    <scope>NUCLEOTIDE SEQUENCE [LARGE SCALE GENOMIC DNA]</scope>
    <source>
        <strain evidence="2">W744_W776</strain>
    </source>
</reference>
<feature type="region of interest" description="Disordered" evidence="1">
    <location>
        <begin position="1"/>
        <end position="82"/>
    </location>
</feature>
<evidence type="ECO:0000313" key="3">
    <source>
        <dbReference type="Proteomes" id="UP000827092"/>
    </source>
</evidence>
<dbReference type="Proteomes" id="UP000827092">
    <property type="component" value="Unassembled WGS sequence"/>
</dbReference>
<feature type="compositionally biased region" description="Basic and acidic residues" evidence="1">
    <location>
        <begin position="1"/>
        <end position="11"/>
    </location>
</feature>
<protein>
    <submittedName>
        <fullName evidence="2">Uncharacterized protein</fullName>
    </submittedName>
</protein>
<evidence type="ECO:0000313" key="2">
    <source>
        <dbReference type="EMBL" id="KAG8202096.1"/>
    </source>
</evidence>
<dbReference type="AlphaFoldDB" id="A0AAV6W5S1"/>
<comment type="caution">
    <text evidence="2">The sequence shown here is derived from an EMBL/GenBank/DDBJ whole genome shotgun (WGS) entry which is preliminary data.</text>
</comment>
<gene>
    <name evidence="2" type="ORF">JTE90_010458</name>
</gene>
<name>A0AAV6W5S1_9ARAC</name>
<feature type="compositionally biased region" description="Basic and acidic residues" evidence="1">
    <location>
        <begin position="50"/>
        <end position="59"/>
    </location>
</feature>
<keyword evidence="3" id="KW-1185">Reference proteome</keyword>
<dbReference type="EMBL" id="JAFNEN010000001">
    <property type="protein sequence ID" value="KAG8202096.1"/>
    <property type="molecule type" value="Genomic_DNA"/>
</dbReference>
<organism evidence="2 3">
    <name type="scientific">Oedothorax gibbosus</name>
    <dbReference type="NCBI Taxonomy" id="931172"/>
    <lineage>
        <taxon>Eukaryota</taxon>
        <taxon>Metazoa</taxon>
        <taxon>Ecdysozoa</taxon>
        <taxon>Arthropoda</taxon>
        <taxon>Chelicerata</taxon>
        <taxon>Arachnida</taxon>
        <taxon>Araneae</taxon>
        <taxon>Araneomorphae</taxon>
        <taxon>Entelegynae</taxon>
        <taxon>Araneoidea</taxon>
        <taxon>Linyphiidae</taxon>
        <taxon>Erigoninae</taxon>
        <taxon>Oedothorax</taxon>
    </lineage>
</organism>
<evidence type="ECO:0000256" key="1">
    <source>
        <dbReference type="SAM" id="MobiDB-lite"/>
    </source>
</evidence>
<proteinExistence type="predicted"/>